<keyword evidence="3" id="KW-1185">Reference proteome</keyword>
<gene>
    <name evidence="2" type="ORF">GCM10009560_26580</name>
</gene>
<dbReference type="Pfam" id="PF13575">
    <property type="entry name" value="DUF4135"/>
    <property type="match status" value="1"/>
</dbReference>
<dbReference type="PIRSF" id="PIRSF037228">
    <property type="entry name" value="Lant_mod_RumM"/>
    <property type="match status" value="1"/>
</dbReference>
<dbReference type="CDD" id="cd04792">
    <property type="entry name" value="LanM-like"/>
    <property type="match status" value="1"/>
</dbReference>
<evidence type="ECO:0000259" key="1">
    <source>
        <dbReference type="Pfam" id="PF13575"/>
    </source>
</evidence>
<sequence length="945" mass="99837">MAGEFDPPLDPLIGPALADVESRLGALTGLTSAERDAILSGCALSVEEDVRRKITRVLVLEVNAARVTGRLRAEDPAARWEEWKREVAKPAFWDGLAGPYPGMTARLATAVRNRCAAACRFAERFVRDRTALAALPGALSGPLERVEFGAGDSHRGGQTVVLVHGADGRVVYKPRSLAVDVALAELLTHLSVSSMRVPQAVTRGEYGWAEHIAHRHCADDAELRAFYRGLGHWLALMRLLGGSDLHAENLIAAGPHPVVVDCETLFTPHTGARPSGYGQAVDLAVDLVNTSVMRSGLLPGRGVALGWRGVDMSAAGALPGQQPKVELPVVLGAGTDSPRMGTEAVELPLAANHPSPEPVLGRYWPLIIAGFDELGERLADLDRSAKLEPLLSGFADCPVRAVLRSTEAYAELARMLWHPASLHDEAPARAKAAALLARMSENVPGAPDSAAVIAAEVDELCHGDIPMFDTTPRVGVLTGPAGTRYGPELDLVADSVARWRARDHGLDRRAAQAALVSAYLNEGWTPGAQAMSPGPIVVDRPEARRRALAAEIMRGLVGGAVRGADGTATWIAPVLSLTGWAVQPLSVDLYGGALGVATVLAAYAREAAAGRAEPLDEVPGLLTAVLRTIRLAEDRDAAKRREDLRVRPDPPGAYLGITSQVHGWLLLRAFGAVGDEALARARAVAEQLPAAIEADDCYDLLSGMAGAIVPLLRLGEQTGERRWGELARSIGVRLAGLAVRRPEGVCWPSPRFPQGLGGFAHGATGIGWALARLADAPGAPTGTRELADAAFFYEDTLYDPARQGWLDLREDDGTAAAWCHGAGGVGIVAADRLAREGGALWRDRLERAAAACWAQGIGWNHTLCHGDLGAWEVIEHARAAGVAPVERESLVAHLLGSLETNGPISGLARDAFAAGLLPGLGGVAYQLLRMHPDSGLPSVLLPDLE</sequence>
<dbReference type="Proteomes" id="UP001501578">
    <property type="component" value="Unassembled WGS sequence"/>
</dbReference>
<accession>A0ABN1PBL8</accession>
<comment type="caution">
    <text evidence="2">The sequence shown here is derived from an EMBL/GenBank/DDBJ whole genome shotgun (WGS) entry which is preliminary data.</text>
</comment>
<dbReference type="RefSeq" id="WP_343950123.1">
    <property type="nucleotide sequence ID" value="NZ_BAAAHQ010000011.1"/>
</dbReference>
<dbReference type="InterPro" id="IPR017146">
    <property type="entry name" value="Lanti_2_LanM"/>
</dbReference>
<reference evidence="2 3" key="1">
    <citation type="journal article" date="2019" name="Int. J. Syst. Evol. Microbiol.">
        <title>The Global Catalogue of Microorganisms (GCM) 10K type strain sequencing project: providing services to taxonomists for standard genome sequencing and annotation.</title>
        <authorList>
            <consortium name="The Broad Institute Genomics Platform"/>
            <consortium name="The Broad Institute Genome Sequencing Center for Infectious Disease"/>
            <person name="Wu L."/>
            <person name="Ma J."/>
        </authorList>
    </citation>
    <scope>NUCLEOTIDE SEQUENCE [LARGE SCALE GENOMIC DNA]</scope>
    <source>
        <strain evidence="2 3">JCM 11136</strain>
    </source>
</reference>
<dbReference type="Gene3D" id="1.50.10.20">
    <property type="match status" value="1"/>
</dbReference>
<dbReference type="PRINTS" id="PR01950">
    <property type="entry name" value="LANCSUPER"/>
</dbReference>
<dbReference type="SUPFAM" id="SSF158745">
    <property type="entry name" value="LanC-like"/>
    <property type="match status" value="1"/>
</dbReference>
<organism evidence="2 3">
    <name type="scientific">Nonomuraea longicatena</name>
    <dbReference type="NCBI Taxonomy" id="83682"/>
    <lineage>
        <taxon>Bacteria</taxon>
        <taxon>Bacillati</taxon>
        <taxon>Actinomycetota</taxon>
        <taxon>Actinomycetes</taxon>
        <taxon>Streptosporangiales</taxon>
        <taxon>Streptosporangiaceae</taxon>
        <taxon>Nonomuraea</taxon>
    </lineage>
</organism>
<dbReference type="InterPro" id="IPR025410">
    <property type="entry name" value="Lant_dehyd"/>
</dbReference>
<proteinExistence type="predicted"/>
<evidence type="ECO:0000313" key="3">
    <source>
        <dbReference type="Proteomes" id="UP001501578"/>
    </source>
</evidence>
<protein>
    <submittedName>
        <fullName evidence="2">Type 2 lanthipeptide synthetase LanM family protein</fullName>
    </submittedName>
</protein>
<name>A0ABN1PBL8_9ACTN</name>
<dbReference type="SMART" id="SM01260">
    <property type="entry name" value="LANC_like"/>
    <property type="match status" value="1"/>
</dbReference>
<dbReference type="InterPro" id="IPR007822">
    <property type="entry name" value="LANC-like"/>
</dbReference>
<dbReference type="EMBL" id="BAAAHQ010000011">
    <property type="protein sequence ID" value="GAA0925238.1"/>
    <property type="molecule type" value="Genomic_DNA"/>
</dbReference>
<evidence type="ECO:0000313" key="2">
    <source>
        <dbReference type="EMBL" id="GAA0925238.1"/>
    </source>
</evidence>
<dbReference type="NCBIfam" id="TIGR03897">
    <property type="entry name" value="lanti_2_LanM"/>
    <property type="match status" value="1"/>
</dbReference>
<dbReference type="Pfam" id="PF05147">
    <property type="entry name" value="LANC_like"/>
    <property type="match status" value="1"/>
</dbReference>
<feature type="domain" description="Lantibiotic biosynthesis protein dehydration" evidence="1">
    <location>
        <begin position="100"/>
        <end position="470"/>
    </location>
</feature>